<name>A0AAU7EHG6_9FLAO</name>
<dbReference type="Gene3D" id="3.10.180.10">
    <property type="entry name" value="2,3-Dihydroxybiphenyl 1,2-Dioxygenase, domain 1"/>
    <property type="match status" value="1"/>
</dbReference>
<dbReference type="PANTHER" id="PTHR33990:SF1">
    <property type="entry name" value="PROTEIN YJDN"/>
    <property type="match status" value="1"/>
</dbReference>
<evidence type="ECO:0000313" key="3">
    <source>
        <dbReference type="Proteomes" id="UP001224325"/>
    </source>
</evidence>
<feature type="domain" description="PhnB-like" evidence="1">
    <location>
        <begin position="3"/>
        <end position="129"/>
    </location>
</feature>
<dbReference type="InterPro" id="IPR028973">
    <property type="entry name" value="PhnB-like"/>
</dbReference>
<dbReference type="Proteomes" id="UP001224325">
    <property type="component" value="Chromosome"/>
</dbReference>
<dbReference type="Pfam" id="PF06983">
    <property type="entry name" value="3-dmu-9_3-mt"/>
    <property type="match status" value="1"/>
</dbReference>
<dbReference type="SUPFAM" id="SSF54593">
    <property type="entry name" value="Glyoxalase/Bleomycin resistance protein/Dihydroxybiphenyl dioxygenase"/>
    <property type="match status" value="1"/>
</dbReference>
<evidence type="ECO:0000259" key="1">
    <source>
        <dbReference type="Pfam" id="PF06983"/>
    </source>
</evidence>
<dbReference type="PANTHER" id="PTHR33990">
    <property type="entry name" value="PROTEIN YJDN-RELATED"/>
    <property type="match status" value="1"/>
</dbReference>
<accession>A0AAU7EHG6</accession>
<dbReference type="RefSeq" id="WP_308992485.1">
    <property type="nucleotide sequence ID" value="NZ_CP155618.1"/>
</dbReference>
<sequence>MIKIISYLTFNGNCREAMTFYKACLGGELNFQTIGESPLSEKMPKRMKDCILQATLSKNALLLMASDMVGEKGLIKGNSVSLSLYCSNEEEIKKYYTKLSEDGTANHPLEVSFWGALFGDLTDKYGNHWLLHYDKNQ</sequence>
<keyword evidence="3" id="KW-1185">Reference proteome</keyword>
<dbReference type="EMBL" id="CP155618">
    <property type="protein sequence ID" value="XBL14452.1"/>
    <property type="molecule type" value="Genomic_DNA"/>
</dbReference>
<gene>
    <name evidence="2" type="ORF">QLS71_000170</name>
</gene>
<organism evidence="2 3">
    <name type="scientific">Mariniflexile litorale</name>
    <dbReference type="NCBI Taxonomy" id="3045158"/>
    <lineage>
        <taxon>Bacteria</taxon>
        <taxon>Pseudomonadati</taxon>
        <taxon>Bacteroidota</taxon>
        <taxon>Flavobacteriia</taxon>
        <taxon>Flavobacteriales</taxon>
        <taxon>Flavobacteriaceae</taxon>
        <taxon>Mariniflexile</taxon>
    </lineage>
</organism>
<dbReference type="AlphaFoldDB" id="A0AAU7EHG6"/>
<evidence type="ECO:0000313" key="2">
    <source>
        <dbReference type="EMBL" id="XBL14452.1"/>
    </source>
</evidence>
<proteinExistence type="predicted"/>
<dbReference type="InterPro" id="IPR029068">
    <property type="entry name" value="Glyas_Bleomycin-R_OHBP_Dase"/>
</dbReference>
<dbReference type="KEGG" id="mlil:QLS71_000170"/>
<dbReference type="CDD" id="cd06588">
    <property type="entry name" value="PhnB_like"/>
    <property type="match status" value="1"/>
</dbReference>
<protein>
    <submittedName>
        <fullName evidence="2">VOC family protein</fullName>
    </submittedName>
</protein>
<reference evidence="2" key="1">
    <citation type="submission" date="2024-04" db="EMBL/GenBank/DDBJ databases">
        <title>Mariniflexile litorale, isolated from the shallow sediments of the Sea of Japan.</title>
        <authorList>
            <person name="Romanenko L."/>
            <person name="Isaeva M."/>
        </authorList>
    </citation>
    <scope>NUCLEOTIDE SEQUENCE [LARGE SCALE GENOMIC DNA]</scope>
    <source>
        <strain evidence="2">KMM 9835</strain>
    </source>
</reference>